<dbReference type="AlphaFoldDB" id="A0AAD9XKB0"/>
<evidence type="ECO:0000313" key="3">
    <source>
        <dbReference type="Proteomes" id="UP001280121"/>
    </source>
</evidence>
<accession>A0AAD9XKB0</accession>
<organism evidence="2 3">
    <name type="scientific">Dipteronia dyeriana</name>
    <dbReference type="NCBI Taxonomy" id="168575"/>
    <lineage>
        <taxon>Eukaryota</taxon>
        <taxon>Viridiplantae</taxon>
        <taxon>Streptophyta</taxon>
        <taxon>Embryophyta</taxon>
        <taxon>Tracheophyta</taxon>
        <taxon>Spermatophyta</taxon>
        <taxon>Magnoliopsida</taxon>
        <taxon>eudicotyledons</taxon>
        <taxon>Gunneridae</taxon>
        <taxon>Pentapetalae</taxon>
        <taxon>rosids</taxon>
        <taxon>malvids</taxon>
        <taxon>Sapindales</taxon>
        <taxon>Sapindaceae</taxon>
        <taxon>Hippocastanoideae</taxon>
        <taxon>Acereae</taxon>
        <taxon>Dipteronia</taxon>
    </lineage>
</organism>
<dbReference type="EMBL" id="JANJYI010000002">
    <property type="protein sequence ID" value="KAK2660767.1"/>
    <property type="molecule type" value="Genomic_DNA"/>
</dbReference>
<name>A0AAD9XKB0_9ROSI</name>
<protein>
    <submittedName>
        <fullName evidence="2">Uncharacterized protein</fullName>
    </submittedName>
</protein>
<gene>
    <name evidence="2" type="ORF">Ddye_007300</name>
</gene>
<evidence type="ECO:0000313" key="2">
    <source>
        <dbReference type="EMBL" id="KAK2660767.1"/>
    </source>
</evidence>
<feature type="transmembrane region" description="Helical" evidence="1">
    <location>
        <begin position="94"/>
        <end position="112"/>
    </location>
</feature>
<keyword evidence="1" id="KW-0472">Membrane</keyword>
<keyword evidence="1" id="KW-0812">Transmembrane</keyword>
<feature type="transmembrane region" description="Helical" evidence="1">
    <location>
        <begin position="15"/>
        <end position="34"/>
    </location>
</feature>
<comment type="caution">
    <text evidence="2">The sequence shown here is derived from an EMBL/GenBank/DDBJ whole genome shotgun (WGS) entry which is preliminary data.</text>
</comment>
<evidence type="ECO:0000256" key="1">
    <source>
        <dbReference type="SAM" id="Phobius"/>
    </source>
</evidence>
<reference evidence="2" key="1">
    <citation type="journal article" date="2023" name="Plant J.">
        <title>Genome sequences and population genomics provide insights into the demographic history, inbreeding, and mutation load of two 'living fossil' tree species of Dipteronia.</title>
        <authorList>
            <person name="Feng Y."/>
            <person name="Comes H.P."/>
            <person name="Chen J."/>
            <person name="Zhu S."/>
            <person name="Lu R."/>
            <person name="Zhang X."/>
            <person name="Li P."/>
            <person name="Qiu J."/>
            <person name="Olsen K.M."/>
            <person name="Qiu Y."/>
        </authorList>
    </citation>
    <scope>NUCLEOTIDE SEQUENCE</scope>
    <source>
        <strain evidence="2">KIB01</strain>
    </source>
</reference>
<dbReference type="PANTHER" id="PTHR33306">
    <property type="entry name" value="EXPRESSED PROTEIN-RELATED-RELATED"/>
    <property type="match status" value="1"/>
</dbReference>
<keyword evidence="3" id="KW-1185">Reference proteome</keyword>
<sequence length="126" mass="14076">MSSIVEMFALDPLPFPVLLFVTIIIILLAAPSYFSFEFFTVKPDSPLSLLVTSVALVPLIKWKLSSNQVSKTCLSMPRPGGCCQSLNCCLSEGLFPWLLAALIVVLLILGQYQNVLHDRWFFGFYN</sequence>
<proteinExistence type="predicted"/>
<dbReference type="PANTHER" id="PTHR33306:SF7">
    <property type="entry name" value="EXPRESSED PROTEIN"/>
    <property type="match status" value="1"/>
</dbReference>
<dbReference type="Proteomes" id="UP001280121">
    <property type="component" value="Unassembled WGS sequence"/>
</dbReference>
<keyword evidence="1" id="KW-1133">Transmembrane helix</keyword>